<dbReference type="SMART" id="SM00382">
    <property type="entry name" value="AAA"/>
    <property type="match status" value="1"/>
</dbReference>
<evidence type="ECO:0000256" key="7">
    <source>
        <dbReference type="RuleBase" id="RU364083"/>
    </source>
</evidence>
<dbReference type="InterPro" id="IPR008995">
    <property type="entry name" value="Mo/tungstate-bd_C_term_dom"/>
</dbReference>
<dbReference type="InterPro" id="IPR027417">
    <property type="entry name" value="P-loop_NTPase"/>
</dbReference>
<keyword evidence="1 7" id="KW-0813">Transport</keyword>
<dbReference type="PANTHER" id="PTHR42781:SF4">
    <property type="entry name" value="SPERMIDINE_PUTRESCINE IMPORT ATP-BINDING PROTEIN POTA"/>
    <property type="match status" value="1"/>
</dbReference>
<dbReference type="AlphaFoldDB" id="A0A1I2N796"/>
<dbReference type="PROSITE" id="PS00211">
    <property type="entry name" value="ABC_TRANSPORTER_1"/>
    <property type="match status" value="1"/>
</dbReference>
<dbReference type="Pfam" id="PF08402">
    <property type="entry name" value="TOBE_2"/>
    <property type="match status" value="1"/>
</dbReference>
<gene>
    <name evidence="7" type="primary">potA</name>
    <name evidence="9" type="ORF">SAMN04488025_11178</name>
</gene>
<keyword evidence="6 7" id="KW-0472">Membrane</keyword>
<dbReference type="InterPro" id="IPR003439">
    <property type="entry name" value="ABC_transporter-like_ATP-bd"/>
</dbReference>
<keyword evidence="4 7" id="KW-0067">ATP-binding</keyword>
<dbReference type="InterPro" id="IPR003593">
    <property type="entry name" value="AAA+_ATPase"/>
</dbReference>
<proteinExistence type="inferred from homology"/>
<dbReference type="NCBIfam" id="TIGR01187">
    <property type="entry name" value="potA"/>
    <property type="match status" value="1"/>
</dbReference>
<dbReference type="GO" id="GO:0016887">
    <property type="term" value="F:ATP hydrolysis activity"/>
    <property type="evidence" value="ECO:0007669"/>
    <property type="project" value="InterPro"/>
</dbReference>
<evidence type="ECO:0000256" key="1">
    <source>
        <dbReference type="ARBA" id="ARBA00022448"/>
    </source>
</evidence>
<evidence type="ECO:0000313" key="9">
    <source>
        <dbReference type="EMBL" id="SFF99348.1"/>
    </source>
</evidence>
<dbReference type="GO" id="GO:0015417">
    <property type="term" value="F:ABC-type polyamine transporter activity"/>
    <property type="evidence" value="ECO:0007669"/>
    <property type="project" value="UniProtKB-EC"/>
</dbReference>
<dbReference type="Gene3D" id="2.40.50.140">
    <property type="entry name" value="Nucleic acid-binding proteins"/>
    <property type="match status" value="1"/>
</dbReference>
<feature type="domain" description="ABC transporter" evidence="8">
    <location>
        <begin position="5"/>
        <end position="235"/>
    </location>
</feature>
<dbReference type="InterPro" id="IPR017871">
    <property type="entry name" value="ABC_transporter-like_CS"/>
</dbReference>
<evidence type="ECO:0000256" key="3">
    <source>
        <dbReference type="ARBA" id="ARBA00022741"/>
    </source>
</evidence>
<keyword evidence="3 7" id="KW-0547">Nucleotide-binding</keyword>
<dbReference type="Gene3D" id="2.40.50.100">
    <property type="match status" value="1"/>
</dbReference>
<dbReference type="FunFam" id="3.40.50.300:FF:000042">
    <property type="entry name" value="Maltose/maltodextrin ABC transporter, ATP-binding protein"/>
    <property type="match status" value="1"/>
</dbReference>
<dbReference type="EC" id="7.6.2.11" evidence="7"/>
<name>A0A1I2N796_9BACL</name>
<evidence type="ECO:0000259" key="8">
    <source>
        <dbReference type="PROSITE" id="PS50893"/>
    </source>
</evidence>
<dbReference type="InterPro" id="IPR013611">
    <property type="entry name" value="Transp-assoc_OB_typ2"/>
</dbReference>
<evidence type="ECO:0000256" key="2">
    <source>
        <dbReference type="ARBA" id="ARBA00022475"/>
    </source>
</evidence>
<protein>
    <recommendedName>
        <fullName evidence="7">Spermidine/putrescine import ATP-binding protein PotA</fullName>
        <ecNumber evidence="7">7.6.2.11</ecNumber>
    </recommendedName>
</protein>
<keyword evidence="10" id="KW-1185">Reference proteome</keyword>
<evidence type="ECO:0000256" key="4">
    <source>
        <dbReference type="ARBA" id="ARBA00022840"/>
    </source>
</evidence>
<dbReference type="EMBL" id="FOOK01000011">
    <property type="protein sequence ID" value="SFF99348.1"/>
    <property type="molecule type" value="Genomic_DNA"/>
</dbReference>
<dbReference type="GO" id="GO:0043190">
    <property type="term" value="C:ATP-binding cassette (ABC) transporter complex"/>
    <property type="evidence" value="ECO:0007669"/>
    <property type="project" value="InterPro"/>
</dbReference>
<sequence length="371" mass="41268">MLSRVELKQVVKRFGDVTAVKRLNLSIREGEFFTLLGPSGCGKTTILRMIAGFYQPSEGRILFDTNDVTHLPPHRRDTGMVFQNYALFPHMTVMENVAFGLQVRKRPREEIKRRVEEALAQVRLAGYGERRISQLSGGQQQRVALARALVIRPRILLLDEPLSNLDARLRDEMRAEIINLQRSLGITTVYVTHDQTEALSMSDRIAVFNQGVCQQVGTPMEVYNTPTNSFVAAFVGETNLLPCTVRSVTPETVTVSCGDWVLTVDNRPENVASLPDDPEGKPLFASIRPEGIRLTDESAPNAIKGTVTLVQFTGSTLQCTAELEGGITLRALFLNLRRGMERIRKGETLWFDLPKEQIRLVPPAPGGEADG</sequence>
<dbReference type="InterPro" id="IPR005893">
    <property type="entry name" value="PotA-like"/>
</dbReference>
<organism evidence="9 10">
    <name type="scientific">Planifilum fulgidum</name>
    <dbReference type="NCBI Taxonomy" id="201973"/>
    <lineage>
        <taxon>Bacteria</taxon>
        <taxon>Bacillati</taxon>
        <taxon>Bacillota</taxon>
        <taxon>Bacilli</taxon>
        <taxon>Bacillales</taxon>
        <taxon>Thermoactinomycetaceae</taxon>
        <taxon>Planifilum</taxon>
    </lineage>
</organism>
<dbReference type="InterPro" id="IPR050093">
    <property type="entry name" value="ABC_SmlMolc_Importer"/>
</dbReference>
<comment type="function">
    <text evidence="7">Part of the ABC transporter complex PotABCD involved in spermidine/putrescine import. Responsible for energy coupling to the transport system.</text>
</comment>
<dbReference type="SUPFAM" id="SSF52540">
    <property type="entry name" value="P-loop containing nucleoside triphosphate hydrolases"/>
    <property type="match status" value="1"/>
</dbReference>
<evidence type="ECO:0000256" key="6">
    <source>
        <dbReference type="ARBA" id="ARBA00023136"/>
    </source>
</evidence>
<dbReference type="Pfam" id="PF00005">
    <property type="entry name" value="ABC_tran"/>
    <property type="match status" value="1"/>
</dbReference>
<keyword evidence="5 7" id="KW-1278">Translocase</keyword>
<dbReference type="Gene3D" id="3.40.50.300">
    <property type="entry name" value="P-loop containing nucleotide triphosphate hydrolases"/>
    <property type="match status" value="1"/>
</dbReference>
<evidence type="ECO:0000256" key="5">
    <source>
        <dbReference type="ARBA" id="ARBA00022967"/>
    </source>
</evidence>
<dbReference type="SUPFAM" id="SSF50331">
    <property type="entry name" value="MOP-like"/>
    <property type="match status" value="1"/>
</dbReference>
<dbReference type="Proteomes" id="UP000198661">
    <property type="component" value="Unassembled WGS sequence"/>
</dbReference>
<dbReference type="InterPro" id="IPR012340">
    <property type="entry name" value="NA-bd_OB-fold"/>
</dbReference>
<dbReference type="PROSITE" id="PS50893">
    <property type="entry name" value="ABC_TRANSPORTER_2"/>
    <property type="match status" value="1"/>
</dbReference>
<comment type="catalytic activity">
    <reaction evidence="7">
        <text>ATP + H2O + polyamine-[polyamine-binding protein]Side 1 = ADP + phosphate + polyamineSide 2 + [polyamine-binding protein]Side 1.</text>
        <dbReference type="EC" id="7.6.2.11"/>
    </reaction>
</comment>
<dbReference type="GO" id="GO:0005524">
    <property type="term" value="F:ATP binding"/>
    <property type="evidence" value="ECO:0007669"/>
    <property type="project" value="UniProtKB-KW"/>
</dbReference>
<comment type="subunit">
    <text evidence="7">The complex is composed of two ATP-binding proteins (PotA), two transmembrane proteins (PotB and PotC) and a solute-binding protein (PotD).</text>
</comment>
<keyword evidence="2 7" id="KW-1003">Cell membrane</keyword>
<dbReference type="STRING" id="201973.SAMN04488025_11178"/>
<reference evidence="9 10" key="1">
    <citation type="submission" date="2016-10" db="EMBL/GenBank/DDBJ databases">
        <authorList>
            <person name="de Groot N.N."/>
        </authorList>
    </citation>
    <scope>NUCLEOTIDE SEQUENCE [LARGE SCALE GENOMIC DNA]</scope>
    <source>
        <strain evidence="9 10">DSM 44945</strain>
    </source>
</reference>
<accession>A0A1I2N796</accession>
<evidence type="ECO:0000313" key="10">
    <source>
        <dbReference type="Proteomes" id="UP000198661"/>
    </source>
</evidence>
<comment type="similarity">
    <text evidence="7">Belongs to the ABC transporter superfamily. Spermidine/putrescine importer (TC 3.A.1.11.1) family.</text>
</comment>
<dbReference type="PANTHER" id="PTHR42781">
    <property type="entry name" value="SPERMIDINE/PUTRESCINE IMPORT ATP-BINDING PROTEIN POTA"/>
    <property type="match status" value="1"/>
</dbReference>